<dbReference type="GO" id="GO:0016829">
    <property type="term" value="F:lyase activity"/>
    <property type="evidence" value="ECO:0007669"/>
    <property type="project" value="UniProtKB-KW"/>
</dbReference>
<dbReference type="PANTHER" id="PTHR10374:SF30">
    <property type="entry name" value="LACTOYLGLUTATHIONE LYASE"/>
    <property type="match status" value="1"/>
</dbReference>
<dbReference type="PANTHER" id="PTHR10374">
    <property type="entry name" value="LACTOYLGLUTATHIONE LYASE GLYOXALASE I"/>
    <property type="match status" value="1"/>
</dbReference>
<keyword evidence="3" id="KW-1185">Reference proteome</keyword>
<protein>
    <submittedName>
        <fullName evidence="2">Lactoylglutathione lyase</fullName>
    </submittedName>
</protein>
<evidence type="ECO:0000313" key="3">
    <source>
        <dbReference type="Proteomes" id="UP000199598"/>
    </source>
</evidence>
<gene>
    <name evidence="2" type="ORF">SAMN04488518_10649</name>
</gene>
<reference evidence="2 3" key="1">
    <citation type="submission" date="2016-10" db="EMBL/GenBank/DDBJ databases">
        <authorList>
            <person name="Varghese N."/>
            <person name="Submissions S."/>
        </authorList>
    </citation>
    <scope>NUCLEOTIDE SEQUENCE [LARGE SCALE GENOMIC DNA]</scope>
    <source>
        <strain evidence="2 3">DSM 16392</strain>
    </source>
</reference>
<dbReference type="Pfam" id="PF00903">
    <property type="entry name" value="Glyoxalase"/>
    <property type="match status" value="1"/>
</dbReference>
<dbReference type="InterPro" id="IPR037523">
    <property type="entry name" value="VOC_core"/>
</dbReference>
<name>A0A1I4A8B7_9HYPH</name>
<comment type="caution">
    <text evidence="2">The sequence shown here is derived from an EMBL/GenBank/DDBJ whole genome shotgun (WGS) entry which is preliminary data.</text>
</comment>
<evidence type="ECO:0000259" key="1">
    <source>
        <dbReference type="PROSITE" id="PS51819"/>
    </source>
</evidence>
<dbReference type="EMBL" id="FOSK01000006">
    <property type="protein sequence ID" value="SFK52662.1"/>
    <property type="molecule type" value="Genomic_DNA"/>
</dbReference>
<dbReference type="PROSITE" id="PS51819">
    <property type="entry name" value="VOC"/>
    <property type="match status" value="1"/>
</dbReference>
<dbReference type="Gene3D" id="3.10.180.10">
    <property type="entry name" value="2,3-Dihydroxybiphenyl 1,2-Dioxygenase, domain 1"/>
    <property type="match status" value="1"/>
</dbReference>
<dbReference type="InterPro" id="IPR004360">
    <property type="entry name" value="Glyas_Fos-R_dOase_dom"/>
</dbReference>
<dbReference type="InterPro" id="IPR029068">
    <property type="entry name" value="Glyas_Bleomycin-R_OHBP_Dase"/>
</dbReference>
<feature type="domain" description="VOC" evidence="1">
    <location>
        <begin position="3"/>
        <end position="126"/>
    </location>
</feature>
<evidence type="ECO:0000313" key="2">
    <source>
        <dbReference type="EMBL" id="SFK52662.1"/>
    </source>
</evidence>
<accession>A0A1I4A8B7</accession>
<organism evidence="2 3">
    <name type="scientific">Pseudovibrio ascidiaceicola</name>
    <dbReference type="NCBI Taxonomy" id="285279"/>
    <lineage>
        <taxon>Bacteria</taxon>
        <taxon>Pseudomonadati</taxon>
        <taxon>Pseudomonadota</taxon>
        <taxon>Alphaproteobacteria</taxon>
        <taxon>Hyphomicrobiales</taxon>
        <taxon>Stappiaceae</taxon>
        <taxon>Pseudovibrio</taxon>
    </lineage>
</organism>
<dbReference type="RefSeq" id="WP_093519837.1">
    <property type="nucleotide sequence ID" value="NZ_FOSK01000006.1"/>
</dbReference>
<dbReference type="SUPFAM" id="SSF54593">
    <property type="entry name" value="Glyoxalase/Bleomycin resistance protein/Dihydroxybiphenyl dioxygenase"/>
    <property type="match status" value="1"/>
</dbReference>
<proteinExistence type="predicted"/>
<dbReference type="Proteomes" id="UP000199598">
    <property type="component" value="Unassembled WGS sequence"/>
</dbReference>
<keyword evidence="2" id="KW-0456">Lyase</keyword>
<sequence>MAKAIHMMIRVLDEERSLAFYRKGFGLEVAERLDFDSFTLVYLRNAENDFEVELTVNKDRSEPYSLGDGYGHIAFCVDGLAAEHKRFQEEGLAPEDIKEFFVEGKLLARFFFVTDPDGYRIEMLERHGRYQ</sequence>